<proteinExistence type="predicted"/>
<reference evidence="3 4" key="1">
    <citation type="journal article" date="2010" name="Stand. Genomic Sci.">
        <title>Permanent draft genome sequence of Dethiosulfovibrio peptidovorans type strain (SEBR 4207).</title>
        <authorList>
            <person name="Labutti K."/>
            <person name="Mayilraj S."/>
            <person name="Clum A."/>
            <person name="Lucas S."/>
            <person name="Glavina Del Rio T."/>
            <person name="Nolan M."/>
            <person name="Tice H."/>
            <person name="Cheng J.F."/>
            <person name="Pitluck S."/>
            <person name="Liolios K."/>
            <person name="Ivanova N."/>
            <person name="Mavromatis K."/>
            <person name="Mikhailova N."/>
            <person name="Pati A."/>
            <person name="Goodwin L."/>
            <person name="Chen A."/>
            <person name="Palaniappan K."/>
            <person name="Land M."/>
            <person name="Hauser L."/>
            <person name="Chang Y.J."/>
            <person name="Jeffries C.D."/>
            <person name="Rohde M."/>
            <person name="Spring S."/>
            <person name="Goker M."/>
            <person name="Woyke T."/>
            <person name="Bristow J."/>
            <person name="Eisen J.A."/>
            <person name="Markowitz V."/>
            <person name="Hugenholtz P."/>
            <person name="Kyrpides N.C."/>
            <person name="Klenk H.P."/>
            <person name="Lapidus A."/>
        </authorList>
    </citation>
    <scope>NUCLEOTIDE SEQUENCE [LARGE SCALE GENOMIC DNA]</scope>
    <source>
        <strain evidence="3 4">DSM 11002</strain>
    </source>
</reference>
<dbReference type="Gene3D" id="3.40.190.100">
    <property type="entry name" value="Glycine betaine-binding periplasmic protein, domain 2"/>
    <property type="match status" value="1"/>
</dbReference>
<protein>
    <submittedName>
        <fullName evidence="3">Substrate-binding region of ABC-type glycine betaine transport system</fullName>
    </submittedName>
</protein>
<keyword evidence="1" id="KW-0732">Signal</keyword>
<dbReference type="Proteomes" id="UP000006427">
    <property type="component" value="Unassembled WGS sequence"/>
</dbReference>
<feature type="chain" id="PRO_5003040685" evidence="1">
    <location>
        <begin position="26"/>
        <end position="330"/>
    </location>
</feature>
<dbReference type="PaxDb" id="469381-Dpep_1275"/>
<accession>D2Z754</accession>
<gene>
    <name evidence="3" type="ORF">Dpep_1275</name>
</gene>
<evidence type="ECO:0000259" key="2">
    <source>
        <dbReference type="Pfam" id="PF04069"/>
    </source>
</evidence>
<dbReference type="Pfam" id="PF04069">
    <property type="entry name" value="OpuAC"/>
    <property type="match status" value="1"/>
</dbReference>
<dbReference type="GO" id="GO:0022857">
    <property type="term" value="F:transmembrane transporter activity"/>
    <property type="evidence" value="ECO:0007669"/>
    <property type="project" value="InterPro"/>
</dbReference>
<dbReference type="SUPFAM" id="SSF53850">
    <property type="entry name" value="Periplasmic binding protein-like II"/>
    <property type="match status" value="1"/>
</dbReference>
<evidence type="ECO:0000256" key="1">
    <source>
        <dbReference type="SAM" id="SignalP"/>
    </source>
</evidence>
<dbReference type="Gene3D" id="3.40.190.10">
    <property type="entry name" value="Periplasmic binding protein-like II"/>
    <property type="match status" value="1"/>
</dbReference>
<evidence type="ECO:0000313" key="4">
    <source>
        <dbReference type="Proteomes" id="UP000006427"/>
    </source>
</evidence>
<dbReference type="InterPro" id="IPR007210">
    <property type="entry name" value="ABC_Gly_betaine_transp_sub-bd"/>
</dbReference>
<feature type="signal peptide" evidence="1">
    <location>
        <begin position="1"/>
        <end position="25"/>
    </location>
</feature>
<organism evidence="3 4">
    <name type="scientific">Dethiosulfovibrio peptidovorans DSM 11002</name>
    <dbReference type="NCBI Taxonomy" id="469381"/>
    <lineage>
        <taxon>Bacteria</taxon>
        <taxon>Thermotogati</taxon>
        <taxon>Synergistota</taxon>
        <taxon>Synergistia</taxon>
        <taxon>Synergistales</taxon>
        <taxon>Dethiosulfovibrionaceae</taxon>
        <taxon>Dethiosulfovibrio</taxon>
    </lineage>
</organism>
<keyword evidence="4" id="KW-1185">Reference proteome</keyword>
<feature type="domain" description="ABC-type glycine betaine transport system substrate-binding" evidence="2">
    <location>
        <begin position="28"/>
        <end position="307"/>
    </location>
</feature>
<dbReference type="STRING" id="469381.Dpep_1275"/>
<comment type="caution">
    <text evidence="3">The sequence shown here is derived from an EMBL/GenBank/DDBJ whole genome shotgun (WGS) entry which is preliminary data.</text>
</comment>
<sequence>MRKSTKFFSVILTLGVILSSVAASAGSKIVFADFSWESAQFHNRVAGYILEHGFDREVAYSLTEEMPGFLGLERGDLQLAMETWVDNSIAIWDKITKKGKVLEMGKNYPNAPQGWYVPTFIIEGDPERGIEPLAPDLRSVTDLPKYWKIFQDPENKDKGRFLNGPTGWPISIKNVDRLKAYGLDDTYVNFYAGSGAALAVGIASAYEKGRPVLAYYWEPTPLLGKYDMTKLEEPPYDPKVWKETGMCAFPACRVLKTGNRAFLESEPEIRDFVERYETSLELTSEALAVMDTEGMSGPQAAEWFLKEHPEVWSSWVDEEVRAKVSKALGL</sequence>
<dbReference type="RefSeq" id="WP_005660614.1">
    <property type="nucleotide sequence ID" value="NZ_ABTR02000001.1"/>
</dbReference>
<dbReference type="GO" id="GO:0043190">
    <property type="term" value="C:ATP-binding cassette (ABC) transporter complex"/>
    <property type="evidence" value="ECO:0007669"/>
    <property type="project" value="InterPro"/>
</dbReference>
<dbReference type="CDD" id="cd13641">
    <property type="entry name" value="PBP2_HisX_like"/>
    <property type="match status" value="1"/>
</dbReference>
<dbReference type="OrthoDB" id="9801163at2"/>
<dbReference type="EMBL" id="ABTR02000001">
    <property type="protein sequence ID" value="EFC91301.1"/>
    <property type="molecule type" value="Genomic_DNA"/>
</dbReference>
<evidence type="ECO:0000313" key="3">
    <source>
        <dbReference type="EMBL" id="EFC91301.1"/>
    </source>
</evidence>
<dbReference type="eggNOG" id="COG2113">
    <property type="taxonomic scope" value="Bacteria"/>
</dbReference>
<dbReference type="AlphaFoldDB" id="D2Z754"/>
<name>D2Z754_9BACT</name>